<keyword evidence="1" id="KW-0472">Membrane</keyword>
<dbReference type="EMBL" id="JBIMSO010000026">
    <property type="protein sequence ID" value="MFH5207663.1"/>
    <property type="molecule type" value="Genomic_DNA"/>
</dbReference>
<protein>
    <submittedName>
        <fullName evidence="2">Uncharacterized protein</fullName>
    </submittedName>
</protein>
<proteinExistence type="predicted"/>
<accession>A0ABW7JIG9</accession>
<sequence>MVPLLVLCGLWLPGRRGMVLIAILAFIAADSSDALREADSIWELLGIAALVVAGVVVGRRWPRPFVGTCALAVVAATAVLNQPPWDNVHVVAVLVILPFAAAFTVASCLPSSAAVTGTALAAPIALSVSLGGVGSATFVAEFGWTAYAPLTSGRPAWFDDRWQWISMGVSVGAIALCGLALAALMRRPSEQPAEPCH</sequence>
<dbReference type="RefSeq" id="WP_395113116.1">
    <property type="nucleotide sequence ID" value="NZ_JBIMSO010000026.1"/>
</dbReference>
<feature type="transmembrane region" description="Helical" evidence="1">
    <location>
        <begin position="41"/>
        <end position="58"/>
    </location>
</feature>
<evidence type="ECO:0000313" key="2">
    <source>
        <dbReference type="EMBL" id="MFH5207663.1"/>
    </source>
</evidence>
<keyword evidence="1" id="KW-1133">Transmembrane helix</keyword>
<comment type="caution">
    <text evidence="2">The sequence shown here is derived from an EMBL/GenBank/DDBJ whole genome shotgun (WGS) entry which is preliminary data.</text>
</comment>
<gene>
    <name evidence="2" type="ORF">ACHIPZ_05460</name>
</gene>
<reference evidence="2 3" key="1">
    <citation type="submission" date="2024-10" db="EMBL/GenBank/DDBJ databases">
        <authorList>
            <person name="Riesco R."/>
        </authorList>
    </citation>
    <scope>NUCLEOTIDE SEQUENCE [LARGE SCALE GENOMIC DNA]</scope>
    <source>
        <strain evidence="2 3">NCIMB 15449</strain>
    </source>
</reference>
<name>A0ABW7JIG9_9NOCA</name>
<feature type="transmembrane region" description="Helical" evidence="1">
    <location>
        <begin position="88"/>
        <end position="109"/>
    </location>
</feature>
<feature type="transmembrane region" description="Helical" evidence="1">
    <location>
        <begin position="121"/>
        <end position="144"/>
    </location>
</feature>
<keyword evidence="1" id="KW-0812">Transmembrane</keyword>
<dbReference type="Proteomes" id="UP001609175">
    <property type="component" value="Unassembled WGS sequence"/>
</dbReference>
<evidence type="ECO:0000313" key="3">
    <source>
        <dbReference type="Proteomes" id="UP001609175"/>
    </source>
</evidence>
<feature type="transmembrane region" description="Helical" evidence="1">
    <location>
        <begin position="65"/>
        <end position="82"/>
    </location>
</feature>
<evidence type="ECO:0000256" key="1">
    <source>
        <dbReference type="SAM" id="Phobius"/>
    </source>
</evidence>
<feature type="transmembrane region" description="Helical" evidence="1">
    <location>
        <begin position="164"/>
        <end position="184"/>
    </location>
</feature>
<organism evidence="2 3">
    <name type="scientific">Antrihabitans spumae</name>
    <dbReference type="NCBI Taxonomy" id="3373370"/>
    <lineage>
        <taxon>Bacteria</taxon>
        <taxon>Bacillati</taxon>
        <taxon>Actinomycetota</taxon>
        <taxon>Actinomycetes</taxon>
        <taxon>Mycobacteriales</taxon>
        <taxon>Nocardiaceae</taxon>
        <taxon>Antrihabitans</taxon>
    </lineage>
</organism>